<evidence type="ECO:0000313" key="1">
    <source>
        <dbReference type="EMBL" id="KAJ8437235.1"/>
    </source>
</evidence>
<keyword evidence="2" id="KW-1185">Reference proteome</keyword>
<gene>
    <name evidence="1" type="ORF">Cgig2_012504</name>
</gene>
<dbReference type="EMBL" id="JAKOGI010000311">
    <property type="protein sequence ID" value="KAJ8437235.1"/>
    <property type="molecule type" value="Genomic_DNA"/>
</dbReference>
<reference evidence="1" key="1">
    <citation type="submission" date="2022-04" db="EMBL/GenBank/DDBJ databases">
        <title>Carnegiea gigantea Genome sequencing and assembly v2.</title>
        <authorList>
            <person name="Copetti D."/>
            <person name="Sanderson M.J."/>
            <person name="Burquez A."/>
            <person name="Wojciechowski M.F."/>
        </authorList>
    </citation>
    <scope>NUCLEOTIDE SEQUENCE</scope>
    <source>
        <strain evidence="1">SGP5-SGP5p</strain>
        <tissue evidence="1">Aerial part</tissue>
    </source>
</reference>
<organism evidence="1 2">
    <name type="scientific">Carnegiea gigantea</name>
    <dbReference type="NCBI Taxonomy" id="171969"/>
    <lineage>
        <taxon>Eukaryota</taxon>
        <taxon>Viridiplantae</taxon>
        <taxon>Streptophyta</taxon>
        <taxon>Embryophyta</taxon>
        <taxon>Tracheophyta</taxon>
        <taxon>Spermatophyta</taxon>
        <taxon>Magnoliopsida</taxon>
        <taxon>eudicotyledons</taxon>
        <taxon>Gunneridae</taxon>
        <taxon>Pentapetalae</taxon>
        <taxon>Caryophyllales</taxon>
        <taxon>Cactineae</taxon>
        <taxon>Cactaceae</taxon>
        <taxon>Cactoideae</taxon>
        <taxon>Echinocereeae</taxon>
        <taxon>Carnegiea</taxon>
    </lineage>
</organism>
<accession>A0A9Q1QE09</accession>
<proteinExistence type="predicted"/>
<dbReference type="OrthoDB" id="694455at2759"/>
<protein>
    <submittedName>
        <fullName evidence="1">Uncharacterized protein</fullName>
    </submittedName>
</protein>
<name>A0A9Q1QE09_9CARY</name>
<sequence length="211" mass="24085">MKFNEKNPVPLPRNISLTTEARGWNESLVFFDELGCPKMSIQRLFLQSFFRIVRDASYIRPGSFFVASNIKRGQEYCLSSTILISIYKSLAEYFRTYDLGDKVLSKQRMVKFSCLGCVKSFDLDEARNLTSSGGANIDFSTLQAQRLCFGFINHAYNTKQILMQRFLSVVLLYKDSSLSAFKSGNPRCSLLHYIPILEGTQEKETQFISKG</sequence>
<dbReference type="AlphaFoldDB" id="A0A9Q1QE09"/>
<evidence type="ECO:0000313" key="2">
    <source>
        <dbReference type="Proteomes" id="UP001153076"/>
    </source>
</evidence>
<dbReference type="Proteomes" id="UP001153076">
    <property type="component" value="Unassembled WGS sequence"/>
</dbReference>
<comment type="caution">
    <text evidence="1">The sequence shown here is derived from an EMBL/GenBank/DDBJ whole genome shotgun (WGS) entry which is preliminary data.</text>
</comment>